<evidence type="ECO:0000256" key="1">
    <source>
        <dbReference type="SAM" id="MobiDB-lite"/>
    </source>
</evidence>
<organism evidence="2 3">
    <name type="scientific">Keratinibaculum paraultunense</name>
    <dbReference type="NCBI Taxonomy" id="1278232"/>
    <lineage>
        <taxon>Bacteria</taxon>
        <taxon>Bacillati</taxon>
        <taxon>Bacillota</taxon>
        <taxon>Tissierellia</taxon>
        <taxon>Tissierellales</taxon>
        <taxon>Tepidimicrobiaceae</taxon>
        <taxon>Keratinibaculum</taxon>
    </lineage>
</organism>
<feature type="region of interest" description="Disordered" evidence="1">
    <location>
        <begin position="55"/>
        <end position="74"/>
    </location>
</feature>
<reference evidence="2 3" key="1">
    <citation type="submission" date="2019-03" db="EMBL/GenBank/DDBJ databases">
        <title>Genomic Encyclopedia of Type Strains, Phase IV (KMG-IV): sequencing the most valuable type-strain genomes for metagenomic binning, comparative biology and taxonomic classification.</title>
        <authorList>
            <person name="Goeker M."/>
        </authorList>
    </citation>
    <scope>NUCLEOTIDE SEQUENCE [LARGE SCALE GENOMIC DNA]</scope>
    <source>
        <strain evidence="2 3">DSM 26752</strain>
    </source>
</reference>
<evidence type="ECO:0000313" key="3">
    <source>
        <dbReference type="Proteomes" id="UP000294567"/>
    </source>
</evidence>
<feature type="region of interest" description="Disordered" evidence="1">
    <location>
        <begin position="79"/>
        <end position="106"/>
    </location>
</feature>
<name>A0A4R3KX08_9FIRM</name>
<comment type="caution">
    <text evidence="2">The sequence shown here is derived from an EMBL/GenBank/DDBJ whole genome shotgun (WGS) entry which is preliminary data.</text>
</comment>
<evidence type="ECO:0000313" key="2">
    <source>
        <dbReference type="EMBL" id="TCS89686.1"/>
    </source>
</evidence>
<dbReference type="EMBL" id="SMAE01000005">
    <property type="protein sequence ID" value="TCS89686.1"/>
    <property type="molecule type" value="Genomic_DNA"/>
</dbReference>
<proteinExistence type="predicted"/>
<sequence length="106" mass="12644">MPIRPVDYTSLVPKVQEVSRIKQIEYDKIKIQMEHGIIQNQKQIAHNIKKVRDTNKTEDLVVDPNKERQDNNNKYYAKKEQDNIKKKENKDKKEEKNIGKTIDIRI</sequence>
<keyword evidence="3" id="KW-1185">Reference proteome</keyword>
<protein>
    <submittedName>
        <fullName evidence="2">Uncharacterized protein</fullName>
    </submittedName>
</protein>
<dbReference type="AlphaFoldDB" id="A0A4R3KX08"/>
<accession>A0A4R3KX08</accession>
<dbReference type="Proteomes" id="UP000294567">
    <property type="component" value="Unassembled WGS sequence"/>
</dbReference>
<dbReference type="OrthoDB" id="1708376at2"/>
<gene>
    <name evidence="2" type="ORF">EDD65_105160</name>
</gene>
<dbReference type="RefSeq" id="WP_132027281.1">
    <property type="nucleotide sequence ID" value="NZ_CP068564.1"/>
</dbReference>